<evidence type="ECO:0000313" key="1">
    <source>
        <dbReference type="EMBL" id="OLP92424.1"/>
    </source>
</evidence>
<dbReference type="EMBL" id="LSRX01000623">
    <property type="protein sequence ID" value="OLP92424.1"/>
    <property type="molecule type" value="Genomic_DNA"/>
</dbReference>
<dbReference type="Proteomes" id="UP000186817">
    <property type="component" value="Unassembled WGS sequence"/>
</dbReference>
<dbReference type="AlphaFoldDB" id="A0A1Q9DB54"/>
<keyword evidence="2" id="KW-1185">Reference proteome</keyword>
<sequence>MVTVAAFRQTIGRFLRDPEVRAAKKDGLIIMLGWSDSVIRRIVKDCEVNDAVDCVNITGVAMHTYGTGTRPPTTSQIRNSDIGVLGDSDDDCLDLFASARASGPEPLDSTLCLPL</sequence>
<organism evidence="1 2">
    <name type="scientific">Symbiodinium microadriaticum</name>
    <name type="common">Dinoflagellate</name>
    <name type="synonym">Zooxanthella microadriatica</name>
    <dbReference type="NCBI Taxonomy" id="2951"/>
    <lineage>
        <taxon>Eukaryota</taxon>
        <taxon>Sar</taxon>
        <taxon>Alveolata</taxon>
        <taxon>Dinophyceae</taxon>
        <taxon>Suessiales</taxon>
        <taxon>Symbiodiniaceae</taxon>
        <taxon>Symbiodinium</taxon>
    </lineage>
</organism>
<gene>
    <name evidence="1" type="ORF">AK812_SmicGene25790</name>
</gene>
<accession>A0A1Q9DB54</accession>
<name>A0A1Q9DB54_SYMMI</name>
<proteinExistence type="predicted"/>
<comment type="caution">
    <text evidence="1">The sequence shown here is derived from an EMBL/GenBank/DDBJ whole genome shotgun (WGS) entry which is preliminary data.</text>
</comment>
<dbReference type="OrthoDB" id="10290359at2759"/>
<reference evidence="1 2" key="1">
    <citation type="submission" date="2016-02" db="EMBL/GenBank/DDBJ databases">
        <title>Genome analysis of coral dinoflagellate symbionts highlights evolutionary adaptations to a symbiotic lifestyle.</title>
        <authorList>
            <person name="Aranda M."/>
            <person name="Li Y."/>
            <person name="Liew Y.J."/>
            <person name="Baumgarten S."/>
            <person name="Simakov O."/>
            <person name="Wilson M."/>
            <person name="Piel J."/>
            <person name="Ashoor H."/>
            <person name="Bougouffa S."/>
            <person name="Bajic V.B."/>
            <person name="Ryu T."/>
            <person name="Ravasi T."/>
            <person name="Bayer T."/>
            <person name="Micklem G."/>
            <person name="Kim H."/>
            <person name="Bhak J."/>
            <person name="Lajeunesse T.C."/>
            <person name="Voolstra C.R."/>
        </authorList>
    </citation>
    <scope>NUCLEOTIDE SEQUENCE [LARGE SCALE GENOMIC DNA]</scope>
    <source>
        <strain evidence="1 2">CCMP2467</strain>
    </source>
</reference>
<protein>
    <submittedName>
        <fullName evidence="1">Uncharacterized protein</fullName>
    </submittedName>
</protein>
<evidence type="ECO:0000313" key="2">
    <source>
        <dbReference type="Proteomes" id="UP000186817"/>
    </source>
</evidence>